<dbReference type="PANTHER" id="PTHR21666">
    <property type="entry name" value="PEPTIDASE-RELATED"/>
    <property type="match status" value="1"/>
</dbReference>
<organism evidence="3">
    <name type="scientific">Thermomicrobium roseum</name>
    <dbReference type="NCBI Taxonomy" id="500"/>
    <lineage>
        <taxon>Bacteria</taxon>
        <taxon>Pseudomonadati</taxon>
        <taxon>Thermomicrobiota</taxon>
        <taxon>Thermomicrobia</taxon>
        <taxon>Thermomicrobiales</taxon>
        <taxon>Thermomicrobiaceae</taxon>
        <taxon>Thermomicrobium</taxon>
    </lineage>
</organism>
<comment type="caution">
    <text evidence="3">The sequence shown here is derived from an EMBL/GenBank/DDBJ whole genome shotgun (WGS) entry which is preliminary data.</text>
</comment>
<dbReference type="InterPro" id="IPR016047">
    <property type="entry name" value="M23ase_b-sheet_dom"/>
</dbReference>
<sequence length="245" mass="26841">MSVSFRTGHQHGVSLLVRARNTALGLVILVFASVLPLAAGEVHGSASFALPFAEPPGVSTWFVSQWYGNTVTAYRNRAVLYRAGQGLHFGVDFAARCGTIVRAIGDGIVVAVDGPYGAAPHNVVIAHPNGYRSLYGHLLERSPLQVGQRVQQGDPVGKVGDPASPNCDRAPHLHLEIRDASMRRAFNPVSLIEADWRRLTLGLTLPGQRFVLSYESPMQWRTPWDQPDVTFGGILLNEWQDTWPR</sequence>
<dbReference type="Pfam" id="PF01551">
    <property type="entry name" value="Peptidase_M23"/>
    <property type="match status" value="1"/>
</dbReference>
<dbReference type="InterPro" id="IPR011055">
    <property type="entry name" value="Dup_hybrid_motif"/>
</dbReference>
<reference evidence="3" key="1">
    <citation type="journal article" date="2020" name="mSystems">
        <title>Genome- and Community-Level Interaction Insights into Carbon Utilization and Element Cycling Functions of Hydrothermarchaeota in Hydrothermal Sediment.</title>
        <authorList>
            <person name="Zhou Z."/>
            <person name="Liu Y."/>
            <person name="Xu W."/>
            <person name="Pan J."/>
            <person name="Luo Z.H."/>
            <person name="Li M."/>
        </authorList>
    </citation>
    <scope>NUCLEOTIDE SEQUENCE [LARGE SCALE GENOMIC DNA]</scope>
    <source>
        <strain evidence="3">SpSt-222</strain>
    </source>
</reference>
<evidence type="ECO:0000313" key="3">
    <source>
        <dbReference type="EMBL" id="HEF64783.1"/>
    </source>
</evidence>
<dbReference type="CDD" id="cd12797">
    <property type="entry name" value="M23_peptidase"/>
    <property type="match status" value="1"/>
</dbReference>
<evidence type="ECO:0000259" key="2">
    <source>
        <dbReference type="Pfam" id="PF01551"/>
    </source>
</evidence>
<dbReference type="SUPFAM" id="SSF51261">
    <property type="entry name" value="Duplicated hybrid motif"/>
    <property type="match status" value="1"/>
</dbReference>
<feature type="domain" description="M23ase beta-sheet core" evidence="2">
    <location>
        <begin position="88"/>
        <end position="180"/>
    </location>
</feature>
<proteinExistence type="predicted"/>
<name>A0A7C2B5T7_THERO</name>
<dbReference type="EMBL" id="DSJL01000009">
    <property type="protein sequence ID" value="HEF64783.1"/>
    <property type="molecule type" value="Genomic_DNA"/>
</dbReference>
<accession>A0A7C2B5T7</accession>
<keyword evidence="1" id="KW-0732">Signal</keyword>
<protein>
    <submittedName>
        <fullName evidence="3">M23 family metallopeptidase</fullName>
    </submittedName>
</protein>
<dbReference type="Gene3D" id="2.70.70.10">
    <property type="entry name" value="Glucose Permease (Domain IIA)"/>
    <property type="match status" value="1"/>
</dbReference>
<dbReference type="InterPro" id="IPR050570">
    <property type="entry name" value="Cell_wall_metabolism_enzyme"/>
</dbReference>
<evidence type="ECO:0000256" key="1">
    <source>
        <dbReference type="ARBA" id="ARBA00022729"/>
    </source>
</evidence>
<dbReference type="AlphaFoldDB" id="A0A7C2B5T7"/>
<dbReference type="GO" id="GO:0004222">
    <property type="term" value="F:metalloendopeptidase activity"/>
    <property type="evidence" value="ECO:0007669"/>
    <property type="project" value="TreeGrafter"/>
</dbReference>
<gene>
    <name evidence="3" type="ORF">ENP47_04185</name>
</gene>
<dbReference type="PANTHER" id="PTHR21666:SF289">
    <property type="entry name" value="L-ALA--D-GLU ENDOPEPTIDASE"/>
    <property type="match status" value="1"/>
</dbReference>